<dbReference type="PRINTS" id="PR00401">
    <property type="entry name" value="SH2DOMAIN"/>
</dbReference>
<dbReference type="OMA" id="GSWSAEX"/>
<dbReference type="AlphaFoldDB" id="A0A401NY14"/>
<evidence type="ECO:0000256" key="5">
    <source>
        <dbReference type="PROSITE-ProRule" id="PRU00191"/>
    </source>
</evidence>
<dbReference type="InterPro" id="IPR000980">
    <property type="entry name" value="SH2"/>
</dbReference>
<feature type="non-terminal residue" evidence="7">
    <location>
        <position position="65"/>
    </location>
</feature>
<name>A0A401NY14_SCYTO</name>
<dbReference type="GO" id="GO:0050776">
    <property type="term" value="P:regulation of immune response"/>
    <property type="evidence" value="ECO:0007669"/>
    <property type="project" value="TreeGrafter"/>
</dbReference>
<evidence type="ECO:0000259" key="6">
    <source>
        <dbReference type="PROSITE" id="PS50001"/>
    </source>
</evidence>
<dbReference type="Gene3D" id="3.30.505.10">
    <property type="entry name" value="SH2 domain"/>
    <property type="match status" value="1"/>
</dbReference>
<keyword evidence="8" id="KW-1185">Reference proteome</keyword>
<dbReference type="Pfam" id="PF00017">
    <property type="entry name" value="SH2"/>
    <property type="match status" value="1"/>
</dbReference>
<evidence type="ECO:0000256" key="4">
    <source>
        <dbReference type="ARBA" id="ARBA00023130"/>
    </source>
</evidence>
<dbReference type="GO" id="GO:0045087">
    <property type="term" value="P:innate immune response"/>
    <property type="evidence" value="ECO:0007669"/>
    <property type="project" value="UniProtKB-KW"/>
</dbReference>
<dbReference type="EMBL" id="BFAA01008211">
    <property type="protein sequence ID" value="GCB65778.1"/>
    <property type="molecule type" value="Genomic_DNA"/>
</dbReference>
<gene>
    <name evidence="7" type="ORF">scyTo_0014922</name>
</gene>
<dbReference type="InterPro" id="IPR036860">
    <property type="entry name" value="SH2_dom_sf"/>
</dbReference>
<feature type="domain" description="SH2" evidence="6">
    <location>
        <begin position="5"/>
        <end position="65"/>
    </location>
</feature>
<comment type="caution">
    <text evidence="7">The sequence shown here is derived from an EMBL/GenBank/DDBJ whole genome shotgun (WGS) entry which is preliminary data.</text>
</comment>
<sequence>MRLSFYHGRISQAETEDLLASAGKDGSYLIRDSETVPGTYCLCLLNKTFVHTYRISETSGNWSAQ</sequence>
<dbReference type="GO" id="GO:0009966">
    <property type="term" value="P:regulation of signal transduction"/>
    <property type="evidence" value="ECO:0007669"/>
    <property type="project" value="TreeGrafter"/>
</dbReference>
<dbReference type="Proteomes" id="UP000288216">
    <property type="component" value="Unassembled WGS sequence"/>
</dbReference>
<dbReference type="PANTHER" id="PTHR46051:SF1">
    <property type="entry name" value="INOSITOL POLYPHOSPHATE-RELATED PHOSPHATASE DOMAIN-CONTAINING PROTEIN"/>
    <property type="match status" value="1"/>
</dbReference>
<keyword evidence="1" id="KW-0399">Innate immunity</keyword>
<reference evidence="7 8" key="1">
    <citation type="journal article" date="2018" name="Nat. Ecol. Evol.">
        <title>Shark genomes provide insights into elasmobranch evolution and the origin of vertebrates.</title>
        <authorList>
            <person name="Hara Y"/>
            <person name="Yamaguchi K"/>
            <person name="Onimaru K"/>
            <person name="Kadota M"/>
            <person name="Koyanagi M"/>
            <person name="Keeley SD"/>
            <person name="Tatsumi K"/>
            <person name="Tanaka K"/>
            <person name="Motone F"/>
            <person name="Kageyama Y"/>
            <person name="Nozu R"/>
            <person name="Adachi N"/>
            <person name="Nishimura O"/>
            <person name="Nakagawa R"/>
            <person name="Tanegashima C"/>
            <person name="Kiyatake I"/>
            <person name="Matsumoto R"/>
            <person name="Murakumo K"/>
            <person name="Nishida K"/>
            <person name="Terakita A"/>
            <person name="Kuratani S"/>
            <person name="Sato K"/>
            <person name="Hyodo S Kuraku.S."/>
        </authorList>
    </citation>
    <scope>NUCLEOTIDE SEQUENCE [LARGE SCALE GENOMIC DNA]</scope>
</reference>
<dbReference type="SUPFAM" id="SSF55550">
    <property type="entry name" value="SH2 domain"/>
    <property type="match status" value="1"/>
</dbReference>
<dbReference type="STRING" id="75743.A0A401NY14"/>
<dbReference type="OrthoDB" id="10053436at2759"/>
<evidence type="ECO:0000256" key="1">
    <source>
        <dbReference type="ARBA" id="ARBA00022588"/>
    </source>
</evidence>
<dbReference type="SMART" id="SM00252">
    <property type="entry name" value="SH2"/>
    <property type="match status" value="1"/>
</dbReference>
<accession>A0A401NY14</accession>
<protein>
    <recommendedName>
        <fullName evidence="6">SH2 domain-containing protein</fullName>
    </recommendedName>
</protein>
<evidence type="ECO:0000313" key="7">
    <source>
        <dbReference type="EMBL" id="GCB65778.1"/>
    </source>
</evidence>
<keyword evidence="3 5" id="KW-0727">SH2 domain</keyword>
<keyword evidence="2" id="KW-0391">Immunity</keyword>
<dbReference type="PANTHER" id="PTHR46051">
    <property type="entry name" value="SH2 DOMAIN-CONTAINING PROTEIN"/>
    <property type="match status" value="1"/>
</dbReference>
<dbReference type="PROSITE" id="PS50001">
    <property type="entry name" value="SH2"/>
    <property type="match status" value="1"/>
</dbReference>
<evidence type="ECO:0000256" key="2">
    <source>
        <dbReference type="ARBA" id="ARBA00022859"/>
    </source>
</evidence>
<dbReference type="GO" id="GO:0002250">
    <property type="term" value="P:adaptive immune response"/>
    <property type="evidence" value="ECO:0007669"/>
    <property type="project" value="UniProtKB-KW"/>
</dbReference>
<organism evidence="7 8">
    <name type="scientific">Scyliorhinus torazame</name>
    <name type="common">Cloudy catshark</name>
    <name type="synonym">Catulus torazame</name>
    <dbReference type="NCBI Taxonomy" id="75743"/>
    <lineage>
        <taxon>Eukaryota</taxon>
        <taxon>Metazoa</taxon>
        <taxon>Chordata</taxon>
        <taxon>Craniata</taxon>
        <taxon>Vertebrata</taxon>
        <taxon>Chondrichthyes</taxon>
        <taxon>Elasmobranchii</taxon>
        <taxon>Galeomorphii</taxon>
        <taxon>Galeoidea</taxon>
        <taxon>Carcharhiniformes</taxon>
        <taxon>Scyliorhinidae</taxon>
        <taxon>Scyliorhinus</taxon>
    </lineage>
</organism>
<keyword evidence="4" id="KW-1064">Adaptive immunity</keyword>
<evidence type="ECO:0000256" key="3">
    <source>
        <dbReference type="ARBA" id="ARBA00022999"/>
    </source>
</evidence>
<evidence type="ECO:0000313" key="8">
    <source>
        <dbReference type="Proteomes" id="UP000288216"/>
    </source>
</evidence>
<proteinExistence type="predicted"/>